<reference evidence="2 3" key="1">
    <citation type="submission" date="2019-09" db="EMBL/GenBank/DDBJ databases">
        <title>NBRP : Genome information of microbial organism related human and environment.</title>
        <authorList>
            <person name="Hattori M."/>
            <person name="Oshima K."/>
            <person name="Inaba H."/>
            <person name="Suda W."/>
            <person name="Sakamoto M."/>
            <person name="Iino T."/>
            <person name="Kitahara M."/>
            <person name="Oshida Y."/>
            <person name="Iida T."/>
            <person name="Kudo T."/>
            <person name="Itoh T."/>
            <person name="Ohkuma M."/>
        </authorList>
    </citation>
    <scope>NUCLEOTIDE SEQUENCE [LARGE SCALE GENOMIC DNA]</scope>
    <source>
        <strain evidence="2 3">Hi-2</strain>
    </source>
</reference>
<feature type="domain" description="Flagellar protein FlgJ N-terminal" evidence="1">
    <location>
        <begin position="67"/>
        <end position="111"/>
    </location>
</feature>
<sequence>MNVTFVQTGGPDLGQAAVAGAKARIDGARQTALASAKSSDISAREASMREAAEGFEAVFLGQMLAPMFSGLSSDGPMGGGHAEEVFRSMLVDEMGNAIAKAGGVGVAGPVYEKLLSLQEI</sequence>
<dbReference type="EMBL" id="BKCL01000001">
    <property type="protein sequence ID" value="GEQ96770.1"/>
    <property type="molecule type" value="Genomic_DNA"/>
</dbReference>
<name>A0A5A7MLE1_9PROT</name>
<comment type="caution">
    <text evidence="2">The sequence shown here is derived from an EMBL/GenBank/DDBJ whole genome shotgun (WGS) entry which is preliminary data.</text>
</comment>
<accession>A0A5A7MLE1</accession>
<proteinExistence type="predicted"/>
<gene>
    <name evidence="2" type="ORF">JCM17844_04070</name>
</gene>
<dbReference type="InterPro" id="IPR019301">
    <property type="entry name" value="Flagellar_prot_FlgJ_N"/>
</dbReference>
<dbReference type="AlphaFoldDB" id="A0A5A7MLE1"/>
<evidence type="ECO:0000259" key="1">
    <source>
        <dbReference type="Pfam" id="PF10135"/>
    </source>
</evidence>
<dbReference type="RefSeq" id="WP_149999372.1">
    <property type="nucleotide sequence ID" value="NZ_BKCL01000001.1"/>
</dbReference>
<evidence type="ECO:0000313" key="3">
    <source>
        <dbReference type="Proteomes" id="UP000322084"/>
    </source>
</evidence>
<protein>
    <recommendedName>
        <fullName evidence="1">Flagellar protein FlgJ N-terminal domain-containing protein</fullName>
    </recommendedName>
</protein>
<organism evidence="2 3">
    <name type="scientific">Iodidimonas gelatinilytica</name>
    <dbReference type="NCBI Taxonomy" id="1236966"/>
    <lineage>
        <taxon>Bacteria</taxon>
        <taxon>Pseudomonadati</taxon>
        <taxon>Pseudomonadota</taxon>
        <taxon>Alphaproteobacteria</taxon>
        <taxon>Iodidimonadales</taxon>
        <taxon>Iodidimonadaceae</taxon>
        <taxon>Iodidimonas</taxon>
    </lineage>
</organism>
<dbReference type="Pfam" id="PF10135">
    <property type="entry name" value="Rod-binding"/>
    <property type="match status" value="1"/>
</dbReference>
<evidence type="ECO:0000313" key="2">
    <source>
        <dbReference type="EMBL" id="GEQ96770.1"/>
    </source>
</evidence>
<dbReference type="Proteomes" id="UP000322084">
    <property type="component" value="Unassembled WGS sequence"/>
</dbReference>